<dbReference type="SUPFAM" id="SSF54211">
    <property type="entry name" value="Ribosomal protein S5 domain 2-like"/>
    <property type="match status" value="1"/>
</dbReference>
<dbReference type="InterPro" id="IPR014721">
    <property type="entry name" value="Ribsml_uS5_D2-typ_fold_subgr"/>
</dbReference>
<accession>A0ABQ2SI93</accession>
<sequence>MPLRAFDSARNGTGLGLASLLALCSALLGRSLRGGLITAGYLNLGGGIDPVHNAVDLSELAAAKRAAALLMPISARKQLKSQRRRCGPPDHPALHRRPGRPSQSLSGIDSGTNASQTVEPD</sequence>
<keyword evidence="3" id="KW-1185">Reference proteome</keyword>
<feature type="region of interest" description="Disordered" evidence="1">
    <location>
        <begin position="78"/>
        <end position="121"/>
    </location>
</feature>
<dbReference type="RefSeq" id="WP_189101252.1">
    <property type="nucleotide sequence ID" value="NZ_BMQO01000007.1"/>
</dbReference>
<gene>
    <name evidence="2" type="ORF">GCM10008961_19530</name>
</gene>
<protein>
    <submittedName>
        <fullName evidence="2">Uncharacterized protein</fullName>
    </submittedName>
</protein>
<dbReference type="InterPro" id="IPR020568">
    <property type="entry name" value="Ribosomal_Su5_D2-typ_SF"/>
</dbReference>
<dbReference type="EMBL" id="BMQO01000007">
    <property type="protein sequence ID" value="GGS28003.1"/>
    <property type="molecule type" value="Genomic_DNA"/>
</dbReference>
<name>A0ABQ2SI93_9DEIO</name>
<comment type="caution">
    <text evidence="2">The sequence shown here is derived from an EMBL/GenBank/DDBJ whole genome shotgun (WGS) entry which is preliminary data.</text>
</comment>
<evidence type="ECO:0000256" key="1">
    <source>
        <dbReference type="SAM" id="MobiDB-lite"/>
    </source>
</evidence>
<dbReference type="Gene3D" id="3.30.230.10">
    <property type="match status" value="1"/>
</dbReference>
<evidence type="ECO:0000313" key="3">
    <source>
        <dbReference type="Proteomes" id="UP000620633"/>
    </source>
</evidence>
<proteinExistence type="predicted"/>
<feature type="compositionally biased region" description="Polar residues" evidence="1">
    <location>
        <begin position="101"/>
        <end position="121"/>
    </location>
</feature>
<organism evidence="2 3">
    <name type="scientific">Deinococcus knuensis</name>
    <dbReference type="NCBI Taxonomy" id="1837380"/>
    <lineage>
        <taxon>Bacteria</taxon>
        <taxon>Thermotogati</taxon>
        <taxon>Deinococcota</taxon>
        <taxon>Deinococci</taxon>
        <taxon>Deinococcales</taxon>
        <taxon>Deinococcaceae</taxon>
        <taxon>Deinococcus</taxon>
    </lineage>
</organism>
<reference evidence="3" key="1">
    <citation type="journal article" date="2019" name="Int. J. Syst. Evol. Microbiol.">
        <title>The Global Catalogue of Microorganisms (GCM) 10K type strain sequencing project: providing services to taxonomists for standard genome sequencing and annotation.</title>
        <authorList>
            <consortium name="The Broad Institute Genomics Platform"/>
            <consortium name="The Broad Institute Genome Sequencing Center for Infectious Disease"/>
            <person name="Wu L."/>
            <person name="Ma J."/>
        </authorList>
    </citation>
    <scope>NUCLEOTIDE SEQUENCE [LARGE SCALE GENOMIC DNA]</scope>
    <source>
        <strain evidence="3">JCM 31406</strain>
    </source>
</reference>
<evidence type="ECO:0000313" key="2">
    <source>
        <dbReference type="EMBL" id="GGS28003.1"/>
    </source>
</evidence>
<dbReference type="Proteomes" id="UP000620633">
    <property type="component" value="Unassembled WGS sequence"/>
</dbReference>